<dbReference type="Gene3D" id="3.40.50.2300">
    <property type="match status" value="1"/>
</dbReference>
<dbReference type="PANTHER" id="PTHR43228:SF1">
    <property type="entry name" value="TWO-COMPONENT RESPONSE REGULATOR ARR22"/>
    <property type="match status" value="1"/>
</dbReference>
<organism evidence="3 4">
    <name type="scientific">Noviherbaspirillum galbum</name>
    <dbReference type="NCBI Taxonomy" id="2709383"/>
    <lineage>
        <taxon>Bacteria</taxon>
        <taxon>Pseudomonadati</taxon>
        <taxon>Pseudomonadota</taxon>
        <taxon>Betaproteobacteria</taxon>
        <taxon>Burkholderiales</taxon>
        <taxon>Oxalobacteraceae</taxon>
        <taxon>Noviherbaspirillum</taxon>
    </lineage>
</organism>
<evidence type="ECO:0000256" key="1">
    <source>
        <dbReference type="PROSITE-ProRule" id="PRU00169"/>
    </source>
</evidence>
<evidence type="ECO:0000313" key="3">
    <source>
        <dbReference type="EMBL" id="NEX61649.1"/>
    </source>
</evidence>
<feature type="domain" description="Response regulatory" evidence="2">
    <location>
        <begin position="3"/>
        <end position="118"/>
    </location>
</feature>
<sequence>MTTVLVVDDSRVSRMLSKQFILNKHPEWAIAEAASGEEAVEKLATVTPDLVLLDVNMPGMGGFAAAEKIRATCPKAHVTLLTANVQDATRERAITLGIHFAEKPVTEARIDQIIATFKG</sequence>
<dbReference type="EMBL" id="JAAIVB010000037">
    <property type="protein sequence ID" value="NEX61649.1"/>
    <property type="molecule type" value="Genomic_DNA"/>
</dbReference>
<dbReference type="Pfam" id="PF00072">
    <property type="entry name" value="Response_reg"/>
    <property type="match status" value="1"/>
</dbReference>
<feature type="modified residue" description="4-aspartylphosphate" evidence="1">
    <location>
        <position position="54"/>
    </location>
</feature>
<proteinExistence type="predicted"/>
<dbReference type="AlphaFoldDB" id="A0A6B3SVK1"/>
<dbReference type="Proteomes" id="UP000482155">
    <property type="component" value="Unassembled WGS sequence"/>
</dbReference>
<comment type="caution">
    <text evidence="3">The sequence shown here is derived from an EMBL/GenBank/DDBJ whole genome shotgun (WGS) entry which is preliminary data.</text>
</comment>
<evidence type="ECO:0000259" key="2">
    <source>
        <dbReference type="PROSITE" id="PS50110"/>
    </source>
</evidence>
<keyword evidence="4" id="KW-1185">Reference proteome</keyword>
<reference evidence="3 4" key="1">
    <citation type="submission" date="2020-02" db="EMBL/GenBank/DDBJ databases">
        <authorList>
            <person name="Kim M.K."/>
        </authorList>
    </citation>
    <scope>NUCLEOTIDE SEQUENCE [LARGE SCALE GENOMIC DNA]</scope>
    <source>
        <strain evidence="3 4">17J57-3</strain>
    </source>
</reference>
<accession>A0A6B3SVK1</accession>
<dbReference type="SMART" id="SM00448">
    <property type="entry name" value="REC"/>
    <property type="match status" value="1"/>
</dbReference>
<dbReference type="InterPro" id="IPR011006">
    <property type="entry name" value="CheY-like_superfamily"/>
</dbReference>
<name>A0A6B3SVK1_9BURK</name>
<protein>
    <submittedName>
        <fullName evidence="3">Response regulator</fullName>
    </submittedName>
</protein>
<dbReference type="SUPFAM" id="SSF52172">
    <property type="entry name" value="CheY-like"/>
    <property type="match status" value="1"/>
</dbReference>
<dbReference type="CDD" id="cd17546">
    <property type="entry name" value="REC_hyHK_CKI1_RcsC-like"/>
    <property type="match status" value="1"/>
</dbReference>
<dbReference type="PANTHER" id="PTHR43228">
    <property type="entry name" value="TWO-COMPONENT RESPONSE REGULATOR"/>
    <property type="match status" value="1"/>
</dbReference>
<dbReference type="PROSITE" id="PS50110">
    <property type="entry name" value="RESPONSE_REGULATORY"/>
    <property type="match status" value="1"/>
</dbReference>
<dbReference type="InterPro" id="IPR001789">
    <property type="entry name" value="Sig_transdc_resp-reg_receiver"/>
</dbReference>
<keyword evidence="1" id="KW-0597">Phosphoprotein</keyword>
<dbReference type="GO" id="GO:0000160">
    <property type="term" value="P:phosphorelay signal transduction system"/>
    <property type="evidence" value="ECO:0007669"/>
    <property type="project" value="InterPro"/>
</dbReference>
<gene>
    <name evidence="3" type="ORF">G3574_11215</name>
</gene>
<dbReference type="RefSeq" id="WP_163963067.1">
    <property type="nucleotide sequence ID" value="NZ_JAAIVB010000037.1"/>
</dbReference>
<dbReference type="InterPro" id="IPR052048">
    <property type="entry name" value="ST_Response_Regulator"/>
</dbReference>
<evidence type="ECO:0000313" key="4">
    <source>
        <dbReference type="Proteomes" id="UP000482155"/>
    </source>
</evidence>